<proteinExistence type="predicted"/>
<dbReference type="EMBL" id="SMOL01000354">
    <property type="protein sequence ID" value="KAB2620174.1"/>
    <property type="molecule type" value="Genomic_DNA"/>
</dbReference>
<comment type="caution">
    <text evidence="2">The sequence shown here is derived from an EMBL/GenBank/DDBJ whole genome shotgun (WGS) entry which is preliminary data.</text>
</comment>
<reference evidence="2 5" key="2">
    <citation type="submission" date="2019-11" db="EMBL/GenBank/DDBJ databases">
        <title>A de novo genome assembly of a pear dwarfing rootstock.</title>
        <authorList>
            <person name="Wang F."/>
            <person name="Wang J."/>
            <person name="Li S."/>
            <person name="Zhang Y."/>
            <person name="Fang M."/>
            <person name="Ma L."/>
            <person name="Zhao Y."/>
            <person name="Jiang S."/>
        </authorList>
    </citation>
    <scope>NUCLEOTIDE SEQUENCE [LARGE SCALE GENOMIC DNA]</scope>
    <source>
        <strain evidence="2">S2</strain>
        <tissue evidence="2">Leaf</tissue>
    </source>
</reference>
<organism evidence="2 5">
    <name type="scientific">Pyrus ussuriensis x Pyrus communis</name>
    <dbReference type="NCBI Taxonomy" id="2448454"/>
    <lineage>
        <taxon>Eukaryota</taxon>
        <taxon>Viridiplantae</taxon>
        <taxon>Streptophyta</taxon>
        <taxon>Embryophyta</taxon>
        <taxon>Tracheophyta</taxon>
        <taxon>Spermatophyta</taxon>
        <taxon>Magnoliopsida</taxon>
        <taxon>eudicotyledons</taxon>
        <taxon>Gunneridae</taxon>
        <taxon>Pentapetalae</taxon>
        <taxon>rosids</taxon>
        <taxon>fabids</taxon>
        <taxon>Rosales</taxon>
        <taxon>Rosaceae</taxon>
        <taxon>Amygdaloideae</taxon>
        <taxon>Maleae</taxon>
        <taxon>Pyrus</taxon>
    </lineage>
</organism>
<evidence type="ECO:0000313" key="5">
    <source>
        <dbReference type="Proteomes" id="UP000327157"/>
    </source>
</evidence>
<dbReference type="AlphaFoldDB" id="A0A5N5FMJ4"/>
<name>A0A5N5FMJ4_9ROSA</name>
<dbReference type="EMBL" id="SMOL01000629">
    <property type="protein sequence ID" value="KAB2604336.1"/>
    <property type="molecule type" value="Genomic_DNA"/>
</dbReference>
<sequence>MSLWFQQVMLDEVEDPDDENEHHHHQEQDGNGSTSGVPIGFLNFFRSSPETTATASLCRF</sequence>
<evidence type="ECO:0000313" key="4">
    <source>
        <dbReference type="EMBL" id="KAB2624140.1"/>
    </source>
</evidence>
<accession>A0A5N5FMJ4</accession>
<evidence type="ECO:0000313" key="3">
    <source>
        <dbReference type="EMBL" id="KAB2620174.1"/>
    </source>
</evidence>
<evidence type="ECO:0000256" key="1">
    <source>
        <dbReference type="SAM" id="MobiDB-lite"/>
    </source>
</evidence>
<evidence type="ECO:0000313" key="2">
    <source>
        <dbReference type="EMBL" id="KAB2604336.1"/>
    </source>
</evidence>
<reference evidence="2 5" key="1">
    <citation type="submission" date="2019-09" db="EMBL/GenBank/DDBJ databases">
        <authorList>
            <person name="Ou C."/>
        </authorList>
    </citation>
    <scope>NUCLEOTIDE SEQUENCE [LARGE SCALE GENOMIC DNA]</scope>
    <source>
        <strain evidence="2">S2</strain>
        <tissue evidence="2">Leaf</tissue>
    </source>
</reference>
<feature type="region of interest" description="Disordered" evidence="1">
    <location>
        <begin position="10"/>
        <end position="40"/>
    </location>
</feature>
<protein>
    <submittedName>
        <fullName evidence="2">Inverted formin-2-like</fullName>
    </submittedName>
</protein>
<gene>
    <name evidence="4" type="ORF">D8674_015800</name>
    <name evidence="2" type="ORF">D8674_042963</name>
    <name evidence="3" type="ORF">D8674_042991</name>
</gene>
<keyword evidence="5" id="KW-1185">Reference proteome</keyword>
<dbReference type="EMBL" id="SMOL01000160">
    <property type="protein sequence ID" value="KAB2624140.1"/>
    <property type="molecule type" value="Genomic_DNA"/>
</dbReference>
<dbReference type="Proteomes" id="UP000327157">
    <property type="component" value="Chromosome 16"/>
</dbReference>